<dbReference type="PROSITE" id="PS51194">
    <property type="entry name" value="HELICASE_CTER"/>
    <property type="match status" value="1"/>
</dbReference>
<evidence type="ECO:0000256" key="1">
    <source>
        <dbReference type="ARBA" id="ARBA00005446"/>
    </source>
</evidence>
<protein>
    <recommendedName>
        <fullName evidence="3">DNA 3'-5' helicase</fullName>
        <ecNumber evidence="3">5.6.2.4</ecNumber>
    </recommendedName>
</protein>
<evidence type="ECO:0000313" key="5">
    <source>
        <dbReference type="EMBL" id="KAL3271815.1"/>
    </source>
</evidence>
<proteinExistence type="inferred from homology"/>
<dbReference type="AlphaFoldDB" id="A0ABD2MZC7"/>
<comment type="catalytic activity">
    <reaction evidence="2">
        <text>Couples ATP hydrolysis with the unwinding of duplex DNA by translocating in the 3'-5' direction.</text>
        <dbReference type="EC" id="5.6.2.4"/>
    </reaction>
</comment>
<name>A0ABD2MZC7_9CUCU</name>
<sequence>MDIKCLAYHAGLKNKDRLEVQNKWQEGECPVIAATISFGMGVDKATVRFVIHWGIPRDPSSYYQESGRAGRDGKPSKCRVYYSRTDSKAIEFHLNLDLAKAKNTEAGKIKAENMISSFKRVVEYCENADDCRHNLFNRHFGEPEKKCKTNCDICEDKKVVVERVDHFHLKSIQYNTVMAKDDDGDYGDLYGGGRKGINDDNNDYYADANDDDGDNLEERRAKKETAEFIKKQFELRKNPKEISAATIEKLFSNNSRVKAAASTSSKVKGLTLTTREQYLTRITDVLKANSMRVWTMIVSPKKI</sequence>
<comment type="caution">
    <text evidence="5">The sequence shown here is derived from an EMBL/GenBank/DDBJ whole genome shotgun (WGS) entry which is preliminary data.</text>
</comment>
<dbReference type="Pfam" id="PF00271">
    <property type="entry name" value="Helicase_C"/>
    <property type="match status" value="1"/>
</dbReference>
<dbReference type="SMART" id="SM00490">
    <property type="entry name" value="HELICc"/>
    <property type="match status" value="1"/>
</dbReference>
<dbReference type="InterPro" id="IPR001650">
    <property type="entry name" value="Helicase_C-like"/>
</dbReference>
<dbReference type="EMBL" id="JABFTP020000042">
    <property type="protein sequence ID" value="KAL3271815.1"/>
    <property type="molecule type" value="Genomic_DNA"/>
</dbReference>
<dbReference type="SUPFAM" id="SSF52540">
    <property type="entry name" value="P-loop containing nucleoside triphosphate hydrolases"/>
    <property type="match status" value="1"/>
</dbReference>
<dbReference type="Proteomes" id="UP001516400">
    <property type="component" value="Unassembled WGS sequence"/>
</dbReference>
<dbReference type="EC" id="5.6.2.4" evidence="3"/>
<dbReference type="InterPro" id="IPR027417">
    <property type="entry name" value="P-loop_NTPase"/>
</dbReference>
<comment type="similarity">
    <text evidence="1">Belongs to the helicase family. RecQ subfamily.</text>
</comment>
<dbReference type="Gene3D" id="3.40.50.300">
    <property type="entry name" value="P-loop containing nucleotide triphosphate hydrolases"/>
    <property type="match status" value="1"/>
</dbReference>
<evidence type="ECO:0000313" key="6">
    <source>
        <dbReference type="Proteomes" id="UP001516400"/>
    </source>
</evidence>
<gene>
    <name evidence="5" type="ORF">HHI36_022285</name>
</gene>
<evidence type="ECO:0000256" key="3">
    <source>
        <dbReference type="ARBA" id="ARBA00034808"/>
    </source>
</evidence>
<dbReference type="Pfam" id="PF16124">
    <property type="entry name" value="RecQ_Zn_bind"/>
    <property type="match status" value="1"/>
</dbReference>
<reference evidence="5 6" key="1">
    <citation type="journal article" date="2021" name="BMC Biol.">
        <title>Horizontally acquired antibacterial genes associated with adaptive radiation of ladybird beetles.</title>
        <authorList>
            <person name="Li H.S."/>
            <person name="Tang X.F."/>
            <person name="Huang Y.H."/>
            <person name="Xu Z.Y."/>
            <person name="Chen M.L."/>
            <person name="Du X.Y."/>
            <person name="Qiu B.Y."/>
            <person name="Chen P.T."/>
            <person name="Zhang W."/>
            <person name="Slipinski A."/>
            <person name="Escalona H.E."/>
            <person name="Waterhouse R.M."/>
            <person name="Zwick A."/>
            <person name="Pang H."/>
        </authorList>
    </citation>
    <scope>NUCLEOTIDE SEQUENCE [LARGE SCALE GENOMIC DNA]</scope>
    <source>
        <strain evidence="5">SYSU2018</strain>
    </source>
</reference>
<dbReference type="GO" id="GO:0043138">
    <property type="term" value="F:3'-5' DNA helicase activity"/>
    <property type="evidence" value="ECO:0007669"/>
    <property type="project" value="UniProtKB-EC"/>
</dbReference>
<dbReference type="InterPro" id="IPR032284">
    <property type="entry name" value="RecQ_Zn-bd"/>
</dbReference>
<evidence type="ECO:0000256" key="2">
    <source>
        <dbReference type="ARBA" id="ARBA00034617"/>
    </source>
</evidence>
<feature type="domain" description="Helicase C-terminal" evidence="4">
    <location>
        <begin position="1"/>
        <end position="115"/>
    </location>
</feature>
<dbReference type="PANTHER" id="PTHR13710">
    <property type="entry name" value="DNA HELICASE RECQ FAMILY MEMBER"/>
    <property type="match status" value="1"/>
</dbReference>
<evidence type="ECO:0000259" key="4">
    <source>
        <dbReference type="PROSITE" id="PS51194"/>
    </source>
</evidence>
<keyword evidence="6" id="KW-1185">Reference proteome</keyword>
<organism evidence="5 6">
    <name type="scientific">Cryptolaemus montrouzieri</name>
    <dbReference type="NCBI Taxonomy" id="559131"/>
    <lineage>
        <taxon>Eukaryota</taxon>
        <taxon>Metazoa</taxon>
        <taxon>Ecdysozoa</taxon>
        <taxon>Arthropoda</taxon>
        <taxon>Hexapoda</taxon>
        <taxon>Insecta</taxon>
        <taxon>Pterygota</taxon>
        <taxon>Neoptera</taxon>
        <taxon>Endopterygota</taxon>
        <taxon>Coleoptera</taxon>
        <taxon>Polyphaga</taxon>
        <taxon>Cucujiformia</taxon>
        <taxon>Coccinelloidea</taxon>
        <taxon>Coccinellidae</taxon>
        <taxon>Scymninae</taxon>
        <taxon>Scymnini</taxon>
        <taxon>Cryptolaemus</taxon>
    </lineage>
</organism>
<accession>A0ABD2MZC7</accession>
<dbReference type="PANTHER" id="PTHR13710:SF152">
    <property type="entry name" value="ATP-DEPENDENT DNA HELICASE Q5"/>
    <property type="match status" value="1"/>
</dbReference>